<dbReference type="InterPro" id="IPR029063">
    <property type="entry name" value="SAM-dependent_MTases_sf"/>
</dbReference>
<dbReference type="InterPro" id="IPR036388">
    <property type="entry name" value="WH-like_DNA-bd_sf"/>
</dbReference>
<evidence type="ECO:0000313" key="6">
    <source>
        <dbReference type="EMBL" id="PSS37290.1"/>
    </source>
</evidence>
<dbReference type="GO" id="GO:0046983">
    <property type="term" value="F:protein dimerization activity"/>
    <property type="evidence" value="ECO:0007669"/>
    <property type="project" value="InterPro"/>
</dbReference>
<comment type="caution">
    <text evidence="6">The sequence shown here is derived from an EMBL/GenBank/DDBJ whole genome shotgun (WGS) entry which is preliminary data.</text>
</comment>
<keyword evidence="2" id="KW-0808">Transferase</keyword>
<name>A0A2R6S4R8_9APHY</name>
<dbReference type="AlphaFoldDB" id="A0A2R6S4R8"/>
<dbReference type="GO" id="GO:0008171">
    <property type="term" value="F:O-methyltransferase activity"/>
    <property type="evidence" value="ECO:0007669"/>
    <property type="project" value="InterPro"/>
</dbReference>
<keyword evidence="3" id="KW-0949">S-adenosyl-L-methionine</keyword>
<dbReference type="InterPro" id="IPR036390">
    <property type="entry name" value="WH_DNA-bd_sf"/>
</dbReference>
<evidence type="ECO:0000256" key="3">
    <source>
        <dbReference type="ARBA" id="ARBA00022691"/>
    </source>
</evidence>
<protein>
    <submittedName>
        <fullName evidence="6">Uncharacterized protein</fullName>
    </submittedName>
</protein>
<dbReference type="GO" id="GO:0032259">
    <property type="term" value="P:methylation"/>
    <property type="evidence" value="ECO:0007669"/>
    <property type="project" value="UniProtKB-KW"/>
</dbReference>
<reference evidence="6 7" key="1">
    <citation type="submission" date="2018-02" db="EMBL/GenBank/DDBJ databases">
        <title>Genome sequence of the basidiomycete white-rot fungus Phlebia centrifuga.</title>
        <authorList>
            <person name="Granchi Z."/>
            <person name="Peng M."/>
            <person name="de Vries R.P."/>
            <person name="Hilden K."/>
            <person name="Makela M.R."/>
            <person name="Grigoriev I."/>
            <person name="Riley R."/>
        </authorList>
    </citation>
    <scope>NUCLEOTIDE SEQUENCE [LARGE SCALE GENOMIC DNA]</scope>
    <source>
        <strain evidence="6 7">FBCC195</strain>
    </source>
</reference>
<dbReference type="SUPFAM" id="SSF46785">
    <property type="entry name" value="Winged helix' DNA-binding domain"/>
    <property type="match status" value="1"/>
</dbReference>
<dbReference type="InterPro" id="IPR016461">
    <property type="entry name" value="COMT-like"/>
</dbReference>
<dbReference type="Pfam" id="PF08100">
    <property type="entry name" value="Dimerisation"/>
    <property type="match status" value="1"/>
</dbReference>
<evidence type="ECO:0000256" key="2">
    <source>
        <dbReference type="ARBA" id="ARBA00022679"/>
    </source>
</evidence>
<dbReference type="PROSITE" id="PS51683">
    <property type="entry name" value="SAM_OMT_II"/>
    <property type="match status" value="1"/>
</dbReference>
<dbReference type="Gene3D" id="1.10.10.10">
    <property type="entry name" value="Winged helix-like DNA-binding domain superfamily/Winged helix DNA-binding domain"/>
    <property type="match status" value="1"/>
</dbReference>
<dbReference type="OrthoDB" id="2410195at2759"/>
<feature type="domain" description="O-methyltransferase dimerisation" evidence="5">
    <location>
        <begin position="77"/>
        <end position="154"/>
    </location>
</feature>
<evidence type="ECO:0000259" key="4">
    <source>
        <dbReference type="Pfam" id="PF00891"/>
    </source>
</evidence>
<evidence type="ECO:0000256" key="1">
    <source>
        <dbReference type="ARBA" id="ARBA00022603"/>
    </source>
</evidence>
<evidence type="ECO:0000259" key="5">
    <source>
        <dbReference type="Pfam" id="PF08100"/>
    </source>
</evidence>
<dbReference type="InterPro" id="IPR001077">
    <property type="entry name" value="COMT_C"/>
</dbReference>
<dbReference type="PANTHER" id="PTHR43712:SF2">
    <property type="entry name" value="O-METHYLTRANSFERASE CICE"/>
    <property type="match status" value="1"/>
</dbReference>
<organism evidence="6 7">
    <name type="scientific">Hermanssonia centrifuga</name>
    <dbReference type="NCBI Taxonomy" id="98765"/>
    <lineage>
        <taxon>Eukaryota</taxon>
        <taxon>Fungi</taxon>
        <taxon>Dikarya</taxon>
        <taxon>Basidiomycota</taxon>
        <taxon>Agaricomycotina</taxon>
        <taxon>Agaricomycetes</taxon>
        <taxon>Polyporales</taxon>
        <taxon>Meruliaceae</taxon>
        <taxon>Hermanssonia</taxon>
    </lineage>
</organism>
<dbReference type="InterPro" id="IPR012967">
    <property type="entry name" value="COMT_dimerisation"/>
</dbReference>
<dbReference type="Pfam" id="PF00891">
    <property type="entry name" value="Methyltransf_2"/>
    <property type="match status" value="1"/>
</dbReference>
<proteinExistence type="predicted"/>
<keyword evidence="1" id="KW-0489">Methyltransferase</keyword>
<feature type="domain" description="O-methyltransferase C-terminal" evidence="4">
    <location>
        <begin position="259"/>
        <end position="377"/>
    </location>
</feature>
<gene>
    <name evidence="6" type="ORF">PHLCEN_2v859</name>
</gene>
<dbReference type="SUPFAM" id="SSF53335">
    <property type="entry name" value="S-adenosyl-L-methionine-dependent methyltransferases"/>
    <property type="match status" value="1"/>
</dbReference>
<keyword evidence="7" id="KW-1185">Reference proteome</keyword>
<accession>A0A2R6S4R8</accession>
<dbReference type="Gene3D" id="3.40.50.150">
    <property type="entry name" value="Vaccinia Virus protein VP39"/>
    <property type="match status" value="1"/>
</dbReference>
<evidence type="ECO:0000313" key="7">
    <source>
        <dbReference type="Proteomes" id="UP000186601"/>
    </source>
</evidence>
<dbReference type="Proteomes" id="UP000186601">
    <property type="component" value="Unassembled WGS sequence"/>
</dbReference>
<sequence length="459" mass="49770">MSPSPLTALANLVSSSIQTLEAAYAKEGLVFPSLDEPFAPSPLDNDQVLAQTTRVLVAAAAQIIATVRPPMDTIQDYAPAMYMSATLGTAVDINLADILKNSGSQGMHIRDIASQSGTDPNKTGRILRYLSSRHIFREVTPDVFTNNRVSSILTRAKSLAEIKKDPVGSFEGAGPAAFVGHVADEGLKSAAYISEYVREQPAGIDAPFHLALNEKGSIWDWYDKPGNDLRGRRFNSAMSGGGDMFPPAIFTKDVYWKHLTENDVVVDVGGNVGTVTMLLVKAFPKPRYIIQDIAKVIEDGKNYWNDKFPEALADGRVKLQAANFFEPQAVKGAAVYFMRLVLHDWNNVACKKILTNLRAAALPSTKLVLFEAIMPHACPGTGPYAYATRTGKEDPPYPLLANLGVGGGFATMIDMQMLALMDGQTPTIEEWLDLFPTAGWKLDELHVDGPLAGFILSPA</sequence>
<dbReference type="EMBL" id="MLYV02000067">
    <property type="protein sequence ID" value="PSS37290.1"/>
    <property type="molecule type" value="Genomic_DNA"/>
</dbReference>
<dbReference type="PANTHER" id="PTHR43712">
    <property type="entry name" value="PUTATIVE (AFU_ORTHOLOGUE AFUA_4G14580)-RELATED"/>
    <property type="match status" value="1"/>
</dbReference>